<evidence type="ECO:0000313" key="1">
    <source>
        <dbReference type="EMBL" id="WOK05038.1"/>
    </source>
</evidence>
<name>A0ABZ0IJ41_9BACT</name>
<organism evidence="1 2">
    <name type="scientific">Imperialibacter roseus</name>
    <dbReference type="NCBI Taxonomy" id="1324217"/>
    <lineage>
        <taxon>Bacteria</taxon>
        <taxon>Pseudomonadati</taxon>
        <taxon>Bacteroidota</taxon>
        <taxon>Cytophagia</taxon>
        <taxon>Cytophagales</taxon>
        <taxon>Flammeovirgaceae</taxon>
        <taxon>Imperialibacter</taxon>
    </lineage>
</organism>
<accession>A0ABZ0IJ41</accession>
<dbReference type="SUPFAM" id="SSF117074">
    <property type="entry name" value="Hypothetical protein PA1324"/>
    <property type="match status" value="1"/>
</dbReference>
<gene>
    <name evidence="1" type="ORF">RT717_18310</name>
</gene>
<keyword evidence="2" id="KW-1185">Reference proteome</keyword>
<evidence type="ECO:0000313" key="2">
    <source>
        <dbReference type="Proteomes" id="UP001302349"/>
    </source>
</evidence>
<dbReference type="PROSITE" id="PS51257">
    <property type="entry name" value="PROKAR_LIPOPROTEIN"/>
    <property type="match status" value="1"/>
</dbReference>
<dbReference type="EMBL" id="CP136051">
    <property type="protein sequence ID" value="WOK05038.1"/>
    <property type="molecule type" value="Genomic_DNA"/>
</dbReference>
<dbReference type="Proteomes" id="UP001302349">
    <property type="component" value="Chromosome"/>
</dbReference>
<proteinExistence type="predicted"/>
<reference evidence="1 2" key="1">
    <citation type="journal article" date="2023" name="Microbiol. Resour. Announc.">
        <title>Complete Genome Sequence of Imperialibacter roseus strain P4T.</title>
        <authorList>
            <person name="Tizabi D.R."/>
            <person name="Bachvaroff T."/>
            <person name="Hill R.T."/>
        </authorList>
    </citation>
    <scope>NUCLEOTIDE SEQUENCE [LARGE SCALE GENOMIC DNA]</scope>
    <source>
        <strain evidence="1 2">P4T</strain>
    </source>
</reference>
<dbReference type="RefSeq" id="WP_317487831.1">
    <property type="nucleotide sequence ID" value="NZ_CP136051.1"/>
</dbReference>
<protein>
    <submittedName>
        <fullName evidence="1">Carboxypeptidase regulatory-like domain-containing protein</fullName>
    </submittedName>
</protein>
<sequence>MKSLLIIGFLLAAVGCKSSLSTTSEKQGVTGAVYWMEGDFMPRIGEKPGGSRQPIVREILFYAPINASDLAGDHGPLYESLPGEPIAQTGSGENGRFRISLPVGTYSVFTKEPDGFFANRFDSNGIINPVEVKAGAFSEIVIEINYKAVF</sequence>